<feature type="signal peptide" evidence="1">
    <location>
        <begin position="1"/>
        <end position="16"/>
    </location>
</feature>
<organism evidence="2 3">
    <name type="scientific">Perkinsus olseni</name>
    <name type="common">Perkinsus atlanticus</name>
    <dbReference type="NCBI Taxonomy" id="32597"/>
    <lineage>
        <taxon>Eukaryota</taxon>
        <taxon>Sar</taxon>
        <taxon>Alveolata</taxon>
        <taxon>Perkinsozoa</taxon>
        <taxon>Perkinsea</taxon>
        <taxon>Perkinsida</taxon>
        <taxon>Perkinsidae</taxon>
        <taxon>Perkinsus</taxon>
    </lineage>
</organism>
<sequence length="236" mass="27125">MVAIVRFSSVVGLVSALQSWFPTRVGSWLARLSSGGQESGSKMHDSDQIPEVIVIENFDENGKNLEKEFEKHSHEAVFRKVVEDPHGRLFEISQHNAERMCLFKYRRGFWGATLLFTPEVTGVIDHYTKPSFQIRNHSDGRAEVDYLTPDSHVAKGPSRAIEDMIRDFNPFAHLKDTIRNHLSPKLRCVSLFYQIMSHPPPGGYPTGFEGFRMFMKDKHMKGIQKIEQWNKRKAHV</sequence>
<gene>
    <name evidence="2" type="ORF">FOZ61_001763</name>
</gene>
<evidence type="ECO:0000313" key="2">
    <source>
        <dbReference type="EMBL" id="KAF4649071.1"/>
    </source>
</evidence>
<reference evidence="2 3" key="1">
    <citation type="submission" date="2020-04" db="EMBL/GenBank/DDBJ databases">
        <title>Perkinsus olseni comparative genomics.</title>
        <authorList>
            <person name="Bogema D.R."/>
        </authorList>
    </citation>
    <scope>NUCLEOTIDE SEQUENCE [LARGE SCALE GENOMIC DNA]</scope>
    <source>
        <strain evidence="2">ATCC PRA-179</strain>
    </source>
</reference>
<dbReference type="OrthoDB" id="10391822at2759"/>
<comment type="caution">
    <text evidence="2">The sequence shown here is derived from an EMBL/GenBank/DDBJ whole genome shotgun (WGS) entry which is preliminary data.</text>
</comment>
<dbReference type="Proteomes" id="UP000570595">
    <property type="component" value="Unassembled WGS sequence"/>
</dbReference>
<keyword evidence="1" id="KW-0732">Signal</keyword>
<proteinExistence type="predicted"/>
<accession>A0A7J6KR78</accession>
<name>A0A7J6KR78_PEROL</name>
<evidence type="ECO:0000313" key="3">
    <source>
        <dbReference type="Proteomes" id="UP000570595"/>
    </source>
</evidence>
<dbReference type="AlphaFoldDB" id="A0A7J6KR78"/>
<evidence type="ECO:0000256" key="1">
    <source>
        <dbReference type="SAM" id="SignalP"/>
    </source>
</evidence>
<feature type="chain" id="PRO_5029868012" evidence="1">
    <location>
        <begin position="17"/>
        <end position="236"/>
    </location>
</feature>
<protein>
    <submittedName>
        <fullName evidence="2">Uncharacterized protein</fullName>
    </submittedName>
</protein>
<dbReference type="EMBL" id="JABAHT010001458">
    <property type="protein sequence ID" value="KAF4649071.1"/>
    <property type="molecule type" value="Genomic_DNA"/>
</dbReference>